<dbReference type="EMBL" id="JAVRQU010000008">
    <property type="protein sequence ID" value="KAK5699640.1"/>
    <property type="molecule type" value="Genomic_DNA"/>
</dbReference>
<gene>
    <name evidence="2" type="ORF">LTR97_005769</name>
</gene>
<protein>
    <submittedName>
        <fullName evidence="2">Uncharacterized protein</fullName>
    </submittedName>
</protein>
<organism evidence="2 3">
    <name type="scientific">Elasticomyces elasticus</name>
    <dbReference type="NCBI Taxonomy" id="574655"/>
    <lineage>
        <taxon>Eukaryota</taxon>
        <taxon>Fungi</taxon>
        <taxon>Dikarya</taxon>
        <taxon>Ascomycota</taxon>
        <taxon>Pezizomycotina</taxon>
        <taxon>Dothideomycetes</taxon>
        <taxon>Dothideomycetidae</taxon>
        <taxon>Mycosphaerellales</taxon>
        <taxon>Teratosphaeriaceae</taxon>
        <taxon>Elasticomyces</taxon>
    </lineage>
</organism>
<feature type="compositionally biased region" description="Basic residues" evidence="1">
    <location>
        <begin position="14"/>
        <end position="23"/>
    </location>
</feature>
<dbReference type="AlphaFoldDB" id="A0AAN7VRA5"/>
<reference evidence="2" key="1">
    <citation type="submission" date="2023-08" db="EMBL/GenBank/DDBJ databases">
        <title>Black Yeasts Isolated from many extreme environments.</title>
        <authorList>
            <person name="Coleine C."/>
            <person name="Stajich J.E."/>
            <person name="Selbmann L."/>
        </authorList>
    </citation>
    <scope>NUCLEOTIDE SEQUENCE</scope>
    <source>
        <strain evidence="2">CCFEE 5810</strain>
    </source>
</reference>
<evidence type="ECO:0000256" key="1">
    <source>
        <dbReference type="SAM" id="MobiDB-lite"/>
    </source>
</evidence>
<evidence type="ECO:0000313" key="2">
    <source>
        <dbReference type="EMBL" id="KAK5699640.1"/>
    </source>
</evidence>
<evidence type="ECO:0000313" key="3">
    <source>
        <dbReference type="Proteomes" id="UP001310594"/>
    </source>
</evidence>
<comment type="caution">
    <text evidence="2">The sequence shown here is derived from an EMBL/GenBank/DDBJ whole genome shotgun (WGS) entry which is preliminary data.</text>
</comment>
<sequence length="189" mass="20972">MALVVTTTSASVKKWRTKPKPRKIQTETTSERAQDEPVLYNPADLETMLAVRSGGYKGDSPSQHDAEVPQETRVIDGLQLQSTRRASSFSPPIHQRRNTIEYDNVHKSLTSTNADFNIKPAAENPVFHPGKQRKFHDRNGNVADIDGRFAHTAIAPAIEIAVDIKHGNKKHTSSVQWLSGPVYDHGADK</sequence>
<proteinExistence type="predicted"/>
<name>A0AAN7VRA5_9PEZI</name>
<dbReference type="Proteomes" id="UP001310594">
    <property type="component" value="Unassembled WGS sequence"/>
</dbReference>
<accession>A0AAN7VRA5</accession>
<feature type="region of interest" description="Disordered" evidence="1">
    <location>
        <begin position="14"/>
        <end position="35"/>
    </location>
</feature>